<reference evidence="1 2" key="1">
    <citation type="journal article" date="2018" name="Sci. Rep.">
        <title>Comparative analysis of the Pocillopora damicornis genome highlights role of immune system in coral evolution.</title>
        <authorList>
            <person name="Cunning R."/>
            <person name="Bay R.A."/>
            <person name="Gillette P."/>
            <person name="Baker A.C."/>
            <person name="Traylor-Knowles N."/>
        </authorList>
    </citation>
    <scope>NUCLEOTIDE SEQUENCE [LARGE SCALE GENOMIC DNA]</scope>
    <source>
        <strain evidence="1">RSMAS</strain>
        <tissue evidence="1">Whole animal</tissue>
    </source>
</reference>
<dbReference type="OrthoDB" id="5983328at2759"/>
<protein>
    <submittedName>
        <fullName evidence="1">Uncharacterized protein</fullName>
    </submittedName>
</protein>
<comment type="caution">
    <text evidence="1">The sequence shown here is derived from an EMBL/GenBank/DDBJ whole genome shotgun (WGS) entry which is preliminary data.</text>
</comment>
<evidence type="ECO:0000313" key="1">
    <source>
        <dbReference type="EMBL" id="RMX44925.1"/>
    </source>
</evidence>
<sequence length="214" mass="25339">MPPVRQSRRLAQQEVDVDDTSYTCFLCLIMIDVTMHAAKFRISREKKSWIDLERKKRGDAISTENKQVIFNFWSYEASRRTGDKKDVIRKRSGKKPHIEHAKHTLEKMETEVFLDFTAQHPEIKIKHRKFESLKIIFVQSVREKDRRSCLCRKQVQTQMVFKDCMKFRKAFLRRTGSNPMLPQTLTEAVNLTLYAMTEGCSHHKLKCLNRECNK</sequence>
<keyword evidence="2" id="KW-1185">Reference proteome</keyword>
<organism evidence="1 2">
    <name type="scientific">Pocillopora damicornis</name>
    <name type="common">Cauliflower coral</name>
    <name type="synonym">Millepora damicornis</name>
    <dbReference type="NCBI Taxonomy" id="46731"/>
    <lineage>
        <taxon>Eukaryota</taxon>
        <taxon>Metazoa</taxon>
        <taxon>Cnidaria</taxon>
        <taxon>Anthozoa</taxon>
        <taxon>Hexacorallia</taxon>
        <taxon>Scleractinia</taxon>
        <taxon>Astrocoeniina</taxon>
        <taxon>Pocilloporidae</taxon>
        <taxon>Pocillopora</taxon>
    </lineage>
</organism>
<dbReference type="AlphaFoldDB" id="A0A3M6TU50"/>
<name>A0A3M6TU50_POCDA</name>
<proteinExistence type="predicted"/>
<dbReference type="EMBL" id="RCHS01002927">
    <property type="protein sequence ID" value="RMX44925.1"/>
    <property type="molecule type" value="Genomic_DNA"/>
</dbReference>
<accession>A0A3M6TU50</accession>
<gene>
    <name evidence="1" type="ORF">pdam_00020676</name>
</gene>
<evidence type="ECO:0000313" key="2">
    <source>
        <dbReference type="Proteomes" id="UP000275408"/>
    </source>
</evidence>
<dbReference type="Proteomes" id="UP000275408">
    <property type="component" value="Unassembled WGS sequence"/>
</dbReference>